<gene>
    <name evidence="2" type="ORF">OsI_18240</name>
</gene>
<keyword evidence="3" id="KW-1185">Reference proteome</keyword>
<dbReference type="EMBL" id="CM000130">
    <property type="protein sequence ID" value="EAY96337.1"/>
    <property type="molecule type" value="Genomic_DNA"/>
</dbReference>
<name>A2XZS7_ORYSI</name>
<proteinExistence type="predicted"/>
<sequence>MRPQGRRRRGLSPLRTRRLGTLLVGVGGAQIRHGWPDLGERQSAAGNEGGGGRRRGAGGGGWGRRSTVAMPRSVRCWLDLGERQPAAGKEGGGGGRRGGAGVGGGGWWRLWLAGVRVGDCGCRRWRLTAGEEAAGGEAAATMVTAEAVTVAAATDAPAGDEAAIGEL</sequence>
<accession>A2XZS7</accession>
<evidence type="ECO:0000313" key="2">
    <source>
        <dbReference type="EMBL" id="EAY96337.1"/>
    </source>
</evidence>
<organism evidence="2 3">
    <name type="scientific">Oryza sativa subsp. indica</name>
    <name type="common">Rice</name>
    <dbReference type="NCBI Taxonomy" id="39946"/>
    <lineage>
        <taxon>Eukaryota</taxon>
        <taxon>Viridiplantae</taxon>
        <taxon>Streptophyta</taxon>
        <taxon>Embryophyta</taxon>
        <taxon>Tracheophyta</taxon>
        <taxon>Spermatophyta</taxon>
        <taxon>Magnoliopsida</taxon>
        <taxon>Liliopsida</taxon>
        <taxon>Poales</taxon>
        <taxon>Poaceae</taxon>
        <taxon>BOP clade</taxon>
        <taxon>Oryzoideae</taxon>
        <taxon>Oryzeae</taxon>
        <taxon>Oryzinae</taxon>
        <taxon>Oryza</taxon>
        <taxon>Oryza sativa</taxon>
    </lineage>
</organism>
<feature type="region of interest" description="Disordered" evidence="1">
    <location>
        <begin position="34"/>
        <end position="67"/>
    </location>
</feature>
<dbReference type="AlphaFoldDB" id="A2XZS7"/>
<dbReference type="Gramene" id="BGIOSGA019076-TA">
    <property type="protein sequence ID" value="BGIOSGA019076-PA"/>
    <property type="gene ID" value="BGIOSGA019076"/>
</dbReference>
<evidence type="ECO:0000313" key="3">
    <source>
        <dbReference type="Proteomes" id="UP000007015"/>
    </source>
</evidence>
<dbReference type="Proteomes" id="UP000007015">
    <property type="component" value="Chromosome 5"/>
</dbReference>
<reference evidence="2 3" key="1">
    <citation type="journal article" date="2005" name="PLoS Biol.">
        <title>The genomes of Oryza sativa: a history of duplications.</title>
        <authorList>
            <person name="Yu J."/>
            <person name="Wang J."/>
            <person name="Lin W."/>
            <person name="Li S."/>
            <person name="Li H."/>
            <person name="Zhou J."/>
            <person name="Ni P."/>
            <person name="Dong W."/>
            <person name="Hu S."/>
            <person name="Zeng C."/>
            <person name="Zhang J."/>
            <person name="Zhang Y."/>
            <person name="Li R."/>
            <person name="Xu Z."/>
            <person name="Li S."/>
            <person name="Li X."/>
            <person name="Zheng H."/>
            <person name="Cong L."/>
            <person name="Lin L."/>
            <person name="Yin J."/>
            <person name="Geng J."/>
            <person name="Li G."/>
            <person name="Shi J."/>
            <person name="Liu J."/>
            <person name="Lv H."/>
            <person name="Li J."/>
            <person name="Wang J."/>
            <person name="Deng Y."/>
            <person name="Ran L."/>
            <person name="Shi X."/>
            <person name="Wang X."/>
            <person name="Wu Q."/>
            <person name="Li C."/>
            <person name="Ren X."/>
            <person name="Wang J."/>
            <person name="Wang X."/>
            <person name="Li D."/>
            <person name="Liu D."/>
            <person name="Zhang X."/>
            <person name="Ji Z."/>
            <person name="Zhao W."/>
            <person name="Sun Y."/>
            <person name="Zhang Z."/>
            <person name="Bao J."/>
            <person name="Han Y."/>
            <person name="Dong L."/>
            <person name="Ji J."/>
            <person name="Chen P."/>
            <person name="Wu S."/>
            <person name="Liu J."/>
            <person name="Xiao Y."/>
            <person name="Bu D."/>
            <person name="Tan J."/>
            <person name="Yang L."/>
            <person name="Ye C."/>
            <person name="Zhang J."/>
            <person name="Xu J."/>
            <person name="Zhou Y."/>
            <person name="Yu Y."/>
            <person name="Zhang B."/>
            <person name="Zhuang S."/>
            <person name="Wei H."/>
            <person name="Liu B."/>
            <person name="Lei M."/>
            <person name="Yu H."/>
            <person name="Li Y."/>
            <person name="Xu H."/>
            <person name="Wei S."/>
            <person name="He X."/>
            <person name="Fang L."/>
            <person name="Zhang Z."/>
            <person name="Zhang Y."/>
            <person name="Huang X."/>
            <person name="Su Z."/>
            <person name="Tong W."/>
            <person name="Li J."/>
            <person name="Tong Z."/>
            <person name="Li S."/>
            <person name="Ye J."/>
            <person name="Wang L."/>
            <person name="Fang L."/>
            <person name="Lei T."/>
            <person name="Chen C."/>
            <person name="Chen H."/>
            <person name="Xu Z."/>
            <person name="Li H."/>
            <person name="Huang H."/>
            <person name="Zhang F."/>
            <person name="Xu H."/>
            <person name="Li N."/>
            <person name="Zhao C."/>
            <person name="Li S."/>
            <person name="Dong L."/>
            <person name="Huang Y."/>
            <person name="Li L."/>
            <person name="Xi Y."/>
            <person name="Qi Q."/>
            <person name="Li W."/>
            <person name="Zhang B."/>
            <person name="Hu W."/>
            <person name="Zhang Y."/>
            <person name="Tian X."/>
            <person name="Jiao Y."/>
            <person name="Liang X."/>
            <person name="Jin J."/>
            <person name="Gao L."/>
            <person name="Zheng W."/>
            <person name="Hao B."/>
            <person name="Liu S."/>
            <person name="Wang W."/>
            <person name="Yuan L."/>
            <person name="Cao M."/>
            <person name="McDermott J."/>
            <person name="Samudrala R."/>
            <person name="Wang J."/>
            <person name="Wong G.K."/>
            <person name="Yang H."/>
        </authorList>
    </citation>
    <scope>NUCLEOTIDE SEQUENCE [LARGE SCALE GENOMIC DNA]</scope>
    <source>
        <strain evidence="3">cv. 93-11</strain>
    </source>
</reference>
<protein>
    <submittedName>
        <fullName evidence="2">Uncharacterized protein</fullName>
    </submittedName>
</protein>
<evidence type="ECO:0000256" key="1">
    <source>
        <dbReference type="SAM" id="MobiDB-lite"/>
    </source>
</evidence>
<dbReference type="HOGENOM" id="CLU_106920_0_0_1"/>